<dbReference type="RefSeq" id="WP_014614260.1">
    <property type="nucleotide sequence ID" value="NZ_AP019372.1"/>
</dbReference>
<evidence type="ECO:0000313" key="5">
    <source>
        <dbReference type="Proteomes" id="UP000246351"/>
    </source>
</evidence>
<reference evidence="2 7" key="2">
    <citation type="submission" date="2018-11" db="EMBL/GenBank/DDBJ databases">
        <authorList>
            <consortium name="Veterinary Laboratory Investigation and Response Network"/>
        </authorList>
    </citation>
    <scope>NUCLEOTIDE SEQUENCE [LARGE SCALE GENOMIC DNA]</scope>
    <source>
        <strain evidence="2 7">SPSE-18-VL-LA-PA-Ryan-0021</strain>
    </source>
</reference>
<dbReference type="GeneID" id="93824859"/>
<organism evidence="3 5">
    <name type="scientific">Staphylococcus pseudintermedius</name>
    <dbReference type="NCBI Taxonomy" id="283734"/>
    <lineage>
        <taxon>Bacteria</taxon>
        <taxon>Bacillati</taxon>
        <taxon>Bacillota</taxon>
        <taxon>Bacilli</taxon>
        <taxon>Bacillales</taxon>
        <taxon>Staphylococcaceae</taxon>
        <taxon>Staphylococcus</taxon>
        <taxon>Staphylococcus intermedius group</taxon>
    </lineage>
</organism>
<dbReference type="InterPro" id="IPR002109">
    <property type="entry name" value="Glutaredoxin"/>
</dbReference>
<dbReference type="AlphaFoldDB" id="A0A166NJJ6"/>
<dbReference type="EMBL" id="CP066884">
    <property type="protein sequence ID" value="QQM97489.1"/>
    <property type="molecule type" value="Genomic_DNA"/>
</dbReference>
<dbReference type="PROSITE" id="PS51354">
    <property type="entry name" value="GLUTAREDOXIN_2"/>
    <property type="match status" value="1"/>
</dbReference>
<name>A0A166NJJ6_STAPS</name>
<evidence type="ECO:0000313" key="6">
    <source>
        <dbReference type="Proteomes" id="UP000595859"/>
    </source>
</evidence>
<evidence type="ECO:0000259" key="1">
    <source>
        <dbReference type="Pfam" id="PF00462"/>
    </source>
</evidence>
<dbReference type="Gene3D" id="3.40.30.10">
    <property type="entry name" value="Glutaredoxin"/>
    <property type="match status" value="1"/>
</dbReference>
<sequence length="77" mass="9062">MSEVIIYTQNECPPCSFVKQYLEQHNVPFEERNIVNSTYRNEMIERDAFSTPFILIDGEPMYQVDLDLMNKKLGIQS</sequence>
<reference evidence="3 5" key="1">
    <citation type="journal article" date="2018" name="Vet. Microbiol.">
        <title>Clonal diversity and geographic distribution of methicillin-resistant Staphylococcus pseudintermedius from Australian animals: Discovery of novel sequence types.</title>
        <authorList>
            <person name="Worthing K.A."/>
            <person name="Abraham S."/>
            <person name="Coombs G.W."/>
            <person name="Pang S."/>
            <person name="Saputra S."/>
            <person name="Jordan D."/>
            <person name="Trott D.J."/>
            <person name="Norris J.M."/>
        </authorList>
    </citation>
    <scope>NUCLEOTIDE SEQUENCE [LARGE SCALE GENOMIC DNA]</scope>
    <source>
        <strain evidence="3 5">ST71 3</strain>
    </source>
</reference>
<dbReference type="EMBL" id="QEIV01001022">
    <property type="protein sequence ID" value="PWZ97974.1"/>
    <property type="molecule type" value="Genomic_DNA"/>
</dbReference>
<keyword evidence="7" id="KW-1185">Reference proteome</keyword>
<reference evidence="4 6" key="3">
    <citation type="submission" date="2020-12" db="EMBL/GenBank/DDBJ databases">
        <title>Whole genome sequencing and de novo assembly of Staphylococcus pseudintermedius: a novel pangenome approach to unravel pathogenesis of canine pyoderma.</title>
        <authorList>
            <person name="Ferrer L."/>
            <person name="Perez D."/>
            <person name="Fonticoba R."/>
            <person name="Vines J."/>
            <person name="Fabregas N."/>
            <person name="Madronero S."/>
            <person name="Meroni G."/>
            <person name="Martino P."/>
            <person name="Martinez S."/>
            <person name="Cusco A."/>
            <person name="Migura L."/>
            <person name="Francino O."/>
        </authorList>
    </citation>
    <scope>NUCLEOTIDE SEQUENCE [LARGE SCALE GENOMIC DNA]</scope>
    <source>
        <strain evidence="4 6">HSP080</strain>
    </source>
</reference>
<evidence type="ECO:0000313" key="7">
    <source>
        <dbReference type="Proteomes" id="UP000600220"/>
    </source>
</evidence>
<dbReference type="eggNOG" id="COG0695">
    <property type="taxonomic scope" value="Bacteria"/>
</dbReference>
<protein>
    <submittedName>
        <fullName evidence="3">NrdH-redoxin</fullName>
    </submittedName>
</protein>
<accession>A0A166NJJ6</accession>
<dbReference type="STRING" id="937773.SPSINT_0792"/>
<evidence type="ECO:0000313" key="3">
    <source>
        <dbReference type="EMBL" id="PWZ97974.1"/>
    </source>
</evidence>
<dbReference type="CDD" id="cd02976">
    <property type="entry name" value="NrdH"/>
    <property type="match status" value="1"/>
</dbReference>
<dbReference type="EMBL" id="AAXKXX010000050">
    <property type="protein sequence ID" value="EGQ4386144.1"/>
    <property type="molecule type" value="Genomic_DNA"/>
</dbReference>
<proteinExistence type="predicted"/>
<dbReference type="Pfam" id="PF00462">
    <property type="entry name" value="Glutaredoxin"/>
    <property type="match status" value="1"/>
</dbReference>
<dbReference type="OMA" id="CPPCEIV"/>
<evidence type="ECO:0000313" key="4">
    <source>
        <dbReference type="EMBL" id="QQM97489.1"/>
    </source>
</evidence>
<dbReference type="Proteomes" id="UP000246351">
    <property type="component" value="Unassembled WGS sequence"/>
</dbReference>
<dbReference type="Proteomes" id="UP000600220">
    <property type="component" value="Unassembled WGS sequence"/>
</dbReference>
<dbReference type="SUPFAM" id="SSF52833">
    <property type="entry name" value="Thioredoxin-like"/>
    <property type="match status" value="1"/>
</dbReference>
<dbReference type="Proteomes" id="UP000595859">
    <property type="component" value="Chromosome"/>
</dbReference>
<dbReference type="InterPro" id="IPR036249">
    <property type="entry name" value="Thioredoxin-like_sf"/>
</dbReference>
<feature type="domain" description="Glutaredoxin" evidence="1">
    <location>
        <begin position="4"/>
        <end position="59"/>
    </location>
</feature>
<evidence type="ECO:0000313" key="2">
    <source>
        <dbReference type="EMBL" id="EGQ4386144.1"/>
    </source>
</evidence>
<gene>
    <name evidence="3" type="ORF">DD924_10695</name>
    <name evidence="2" type="ORF">EGV54_13995</name>
    <name evidence="4" type="ORF">JGZ15_08225</name>
</gene>